<dbReference type="Proteomes" id="UP001197378">
    <property type="component" value="Unassembled WGS sequence"/>
</dbReference>
<dbReference type="PIRSF" id="PIRSF007313">
    <property type="entry name" value="PhnI"/>
    <property type="match status" value="1"/>
</dbReference>
<comment type="caution">
    <text evidence="1">The sequence shown here is derived from an EMBL/GenBank/DDBJ whole genome shotgun (WGS) entry which is preliminary data.</text>
</comment>
<evidence type="ECO:0000313" key="1">
    <source>
        <dbReference type="EMBL" id="MBU2789090.1"/>
    </source>
</evidence>
<reference evidence="1" key="1">
    <citation type="journal article" date="2021" name="ISME J.">
        <title>Genomic evolution of the class Acidithiobacillia: deep-branching Proteobacteria living in extreme acidic conditions.</title>
        <authorList>
            <person name="Moya-Beltran A."/>
            <person name="Beard S."/>
            <person name="Rojas-Villalobos C."/>
            <person name="Issotta F."/>
            <person name="Gallardo Y."/>
            <person name="Ulloa R."/>
            <person name="Giaveno A."/>
            <person name="Degli Esposti M."/>
            <person name="Johnson D.B."/>
            <person name="Quatrini R."/>
        </authorList>
    </citation>
    <scope>NUCLEOTIDE SEQUENCE</scope>
    <source>
        <strain evidence="1">VAN18-1</strain>
    </source>
</reference>
<gene>
    <name evidence="1" type="ORF">HFQ13_12895</name>
</gene>
<dbReference type="RefSeq" id="WP_215873333.1">
    <property type="nucleotide sequence ID" value="NZ_JAAXYO010000182.1"/>
</dbReference>
<dbReference type="GO" id="GO:0019634">
    <property type="term" value="P:organic phosphonate metabolic process"/>
    <property type="evidence" value="ECO:0007669"/>
    <property type="project" value="InterPro"/>
</dbReference>
<protein>
    <submittedName>
        <fullName evidence="1">Carbon-phosphorus lyase complex subunit PhnI</fullName>
    </submittedName>
</protein>
<organism evidence="1 2">
    <name type="scientific">Igneacidithiobacillus copahuensis</name>
    <dbReference type="NCBI Taxonomy" id="2724909"/>
    <lineage>
        <taxon>Bacteria</taxon>
        <taxon>Pseudomonadati</taxon>
        <taxon>Pseudomonadota</taxon>
        <taxon>Acidithiobacillia</taxon>
        <taxon>Acidithiobacillales</taxon>
        <taxon>Acidithiobacillaceae</taxon>
        <taxon>Igneacidithiobacillus</taxon>
    </lineage>
</organism>
<name>A0AAE2YSK1_9PROT</name>
<dbReference type="GO" id="GO:0016829">
    <property type="term" value="F:lyase activity"/>
    <property type="evidence" value="ECO:0007669"/>
    <property type="project" value="UniProtKB-KW"/>
</dbReference>
<evidence type="ECO:0000313" key="2">
    <source>
        <dbReference type="Proteomes" id="UP001197378"/>
    </source>
</evidence>
<sequence>MSYVASKGGEAAIDQAHRLVAQEIEGRIDDTARITETLRSQRKAIDRVMAEAALHAPKLAAQALLQGQGDVLEAVFLLRAYAATLPRLGEALPIALDDARAERRISAVFKDLPGGQRLGATYDYSHRLIGFFAGMELPQHDLESNAKHGESGNLAEILTREGILEASSANEKGPAVPPDLREEPLQFPAPRALRLQALARADEGFVLGLAYSTQRGYGHTHPFLGELRSGPARVYVQLPGIVEAVCIGEVHAVEAETVHQPATEQAQFTRGYGLQLGGNERKAIAMALVDRALRGAELGEECNAPAQDQEFVLAHGDNVAAMGFLEHLKLPHHVDFQSELQTLRNLRQETLKDPAAGADDASVV</sequence>
<proteinExistence type="predicted"/>
<keyword evidence="2" id="KW-1185">Reference proteome</keyword>
<dbReference type="InterPro" id="IPR008773">
    <property type="entry name" value="PhnI"/>
</dbReference>
<dbReference type="AlphaFoldDB" id="A0AAE2YSK1"/>
<dbReference type="Pfam" id="PF05861">
    <property type="entry name" value="PhnI"/>
    <property type="match status" value="1"/>
</dbReference>
<dbReference type="EMBL" id="JAAXYO010000182">
    <property type="protein sequence ID" value="MBU2789090.1"/>
    <property type="molecule type" value="Genomic_DNA"/>
</dbReference>
<accession>A0AAE2YSK1</accession>
<keyword evidence="1" id="KW-0456">Lyase</keyword>